<organism evidence="3">
    <name type="scientific">mine drainage metagenome</name>
    <dbReference type="NCBI Taxonomy" id="410659"/>
    <lineage>
        <taxon>unclassified sequences</taxon>
        <taxon>metagenomes</taxon>
        <taxon>ecological metagenomes</taxon>
    </lineage>
</organism>
<comment type="caution">
    <text evidence="3">The sequence shown here is derived from an EMBL/GenBank/DDBJ whole genome shotgun (WGS) entry which is preliminary data.</text>
</comment>
<keyword evidence="2" id="KW-0812">Transmembrane</keyword>
<keyword evidence="2" id="KW-1133">Transmembrane helix</keyword>
<evidence type="ECO:0000256" key="2">
    <source>
        <dbReference type="SAM" id="Phobius"/>
    </source>
</evidence>
<evidence type="ECO:0000256" key="1">
    <source>
        <dbReference type="SAM" id="MobiDB-lite"/>
    </source>
</evidence>
<feature type="region of interest" description="Disordered" evidence="1">
    <location>
        <begin position="122"/>
        <end position="141"/>
    </location>
</feature>
<dbReference type="EMBL" id="CABR01000065">
    <property type="protein sequence ID" value="CBI10032.1"/>
    <property type="molecule type" value="Genomic_DNA"/>
</dbReference>
<dbReference type="AlphaFoldDB" id="E6QS10"/>
<feature type="region of interest" description="Disordered" evidence="1">
    <location>
        <begin position="81"/>
        <end position="116"/>
    </location>
</feature>
<sequence>MLRWKRAHASALFEDDFPELRATLPHSPRFVEFRMRQSLVWAVLISILVHLCLLLWLHNPIKPLAPQANEGSQAPLDVRLNPAAPLTTPEPKAITPPQPVSQPKKTSPPRNVHRQSVPVLSVPARQPAVHQTPRPAPPSLNNATDMSSYINMKRALNHTPEETSAASAGTEDARSANIARNLQDSGGGGVFRITSLDDNSATFIFRGWDNATWSNPTRQSFEVKADDHTDIEHAIVRKMIAIIRLKHKTTIDWESHRLHQVVTISVRPEDNAELENFLLQEFFYDNPGR</sequence>
<proteinExistence type="predicted"/>
<keyword evidence="2" id="KW-0472">Membrane</keyword>
<reference evidence="3" key="1">
    <citation type="submission" date="2009-10" db="EMBL/GenBank/DDBJ databases">
        <title>Diversity of trophic interactions inside an arsenic-rich microbial ecosystem.</title>
        <authorList>
            <person name="Bertin P.N."/>
            <person name="Heinrich-Salmeron A."/>
            <person name="Pelletier E."/>
            <person name="Goulhen-Chollet F."/>
            <person name="Arsene-Ploetze F."/>
            <person name="Gallien S."/>
            <person name="Calteau A."/>
            <person name="Vallenet D."/>
            <person name="Casiot C."/>
            <person name="Chane-Woon-Ming B."/>
            <person name="Giloteaux L."/>
            <person name="Barakat M."/>
            <person name="Bonnefoy V."/>
            <person name="Bruneel O."/>
            <person name="Chandler M."/>
            <person name="Cleiss J."/>
            <person name="Duran R."/>
            <person name="Elbaz-Poulichet F."/>
            <person name="Fonknechten N."/>
            <person name="Lauga B."/>
            <person name="Mornico D."/>
            <person name="Ortet P."/>
            <person name="Schaeffer C."/>
            <person name="Siguier P."/>
            <person name="Alexander Thil Smith A."/>
            <person name="Van Dorsselaer A."/>
            <person name="Weissenbach J."/>
            <person name="Medigue C."/>
            <person name="Le Paslier D."/>
        </authorList>
    </citation>
    <scope>NUCLEOTIDE SEQUENCE</scope>
</reference>
<accession>E6QS10</accession>
<evidence type="ECO:0000313" key="3">
    <source>
        <dbReference type="EMBL" id="CBI10032.1"/>
    </source>
</evidence>
<protein>
    <submittedName>
        <fullName evidence="3">Uncharacterized protein</fullName>
    </submittedName>
</protein>
<gene>
    <name evidence="3" type="ORF">CARN7_0789</name>
</gene>
<feature type="transmembrane region" description="Helical" evidence="2">
    <location>
        <begin position="39"/>
        <end position="57"/>
    </location>
</feature>
<name>E6QS10_9ZZZZ</name>